<reference evidence="2" key="1">
    <citation type="submission" date="2019-04" db="EMBL/GenBank/DDBJ databases">
        <title>Friends and foes A comparative genomics study of 23 Aspergillus species from section Flavi.</title>
        <authorList>
            <consortium name="DOE Joint Genome Institute"/>
            <person name="Kjaerbolling I."/>
            <person name="Vesth T."/>
            <person name="Frisvad J.C."/>
            <person name="Nybo J.L."/>
            <person name="Theobald S."/>
            <person name="Kildgaard S."/>
            <person name="Isbrandt T."/>
            <person name="Kuo A."/>
            <person name="Sato A."/>
            <person name="Lyhne E.K."/>
            <person name="Kogle M.E."/>
            <person name="Wiebenga A."/>
            <person name="Kun R.S."/>
            <person name="Lubbers R.J."/>
            <person name="Makela M.R."/>
            <person name="Barry K."/>
            <person name="Chovatia M."/>
            <person name="Clum A."/>
            <person name="Daum C."/>
            <person name="Haridas S."/>
            <person name="He G."/>
            <person name="LaButti K."/>
            <person name="Lipzen A."/>
            <person name="Mondo S."/>
            <person name="Riley R."/>
            <person name="Salamov A."/>
            <person name="Simmons B.A."/>
            <person name="Magnuson J.K."/>
            <person name="Henrissat B."/>
            <person name="Mortensen U.H."/>
            <person name="Larsen T.O."/>
            <person name="Devries R.P."/>
            <person name="Grigoriev I.V."/>
            <person name="Machida M."/>
            <person name="Baker S.E."/>
            <person name="Andersen M.R."/>
        </authorList>
    </citation>
    <scope>NUCLEOTIDE SEQUENCE [LARGE SCALE GENOMIC DNA]</scope>
    <source>
        <strain evidence="2">CBS 121.62</strain>
    </source>
</reference>
<dbReference type="AlphaFoldDB" id="A0A5N6GGG2"/>
<organism evidence="2">
    <name type="scientific">Aspergillus flavus</name>
    <dbReference type="NCBI Taxonomy" id="5059"/>
    <lineage>
        <taxon>Eukaryota</taxon>
        <taxon>Fungi</taxon>
        <taxon>Dikarya</taxon>
        <taxon>Ascomycota</taxon>
        <taxon>Pezizomycotina</taxon>
        <taxon>Eurotiomycetes</taxon>
        <taxon>Eurotiomycetidae</taxon>
        <taxon>Eurotiales</taxon>
        <taxon>Aspergillaceae</taxon>
        <taxon>Aspergillus</taxon>
        <taxon>Aspergillus subgen. Circumdati</taxon>
    </lineage>
</organism>
<feature type="transmembrane region" description="Helical" evidence="1">
    <location>
        <begin position="25"/>
        <end position="49"/>
    </location>
</feature>
<keyword evidence="1" id="KW-0812">Transmembrane</keyword>
<gene>
    <name evidence="2" type="ORF">BDV35DRAFT_369600</name>
</gene>
<evidence type="ECO:0000256" key="1">
    <source>
        <dbReference type="SAM" id="Phobius"/>
    </source>
</evidence>
<name>A0A5N6GGG2_ASPFL</name>
<sequence>MGGCCRLSLVGLAVVLIHVTLSCPWLWLVIWMFVCGGLAGVVLLLWGFYFGGISDYDIVVGV</sequence>
<dbReference type="PROSITE" id="PS51257">
    <property type="entry name" value="PROKAR_LIPOPROTEIN"/>
    <property type="match status" value="1"/>
</dbReference>
<keyword evidence="1" id="KW-0472">Membrane</keyword>
<dbReference type="EMBL" id="ML734690">
    <property type="protein sequence ID" value="KAB8241446.1"/>
    <property type="molecule type" value="Genomic_DNA"/>
</dbReference>
<accession>A0A5N6GGG2</accession>
<proteinExistence type="predicted"/>
<dbReference type="Proteomes" id="UP000325434">
    <property type="component" value="Unassembled WGS sequence"/>
</dbReference>
<protein>
    <submittedName>
        <fullName evidence="2">Uncharacterized protein</fullName>
    </submittedName>
</protein>
<evidence type="ECO:0000313" key="2">
    <source>
        <dbReference type="EMBL" id="KAB8241446.1"/>
    </source>
</evidence>
<keyword evidence="1" id="KW-1133">Transmembrane helix</keyword>